<feature type="signal peptide" evidence="5">
    <location>
        <begin position="1"/>
        <end position="37"/>
    </location>
</feature>
<dbReference type="Proteomes" id="UP001422759">
    <property type="component" value="Unassembled WGS sequence"/>
</dbReference>
<comment type="caution">
    <text evidence="4">Lacks conserved residue(s) required for the propagation of feature annotation.</text>
</comment>
<keyword evidence="8" id="KW-1185">Reference proteome</keyword>
<comment type="caution">
    <text evidence="7">The sequence shown here is derived from an EMBL/GenBank/DDBJ whole genome shotgun (WGS) entry which is preliminary data.</text>
</comment>
<protein>
    <submittedName>
        <fullName evidence="7">S53 family peptidase</fullName>
    </submittedName>
</protein>
<name>A0ABN3A573_9ACTN</name>
<keyword evidence="2" id="KW-0378">Hydrolase</keyword>
<dbReference type="PROSITE" id="PS51892">
    <property type="entry name" value="SUBTILASE"/>
    <property type="match status" value="1"/>
</dbReference>
<evidence type="ECO:0000256" key="3">
    <source>
        <dbReference type="ARBA" id="ARBA00022825"/>
    </source>
</evidence>
<organism evidence="7 8">
    <name type="scientific">Kitasatospora kazusensis</name>
    <dbReference type="NCBI Taxonomy" id="407974"/>
    <lineage>
        <taxon>Bacteria</taxon>
        <taxon>Bacillati</taxon>
        <taxon>Actinomycetota</taxon>
        <taxon>Actinomycetes</taxon>
        <taxon>Kitasatosporales</taxon>
        <taxon>Streptomycetaceae</taxon>
        <taxon>Kitasatospora</taxon>
    </lineage>
</organism>
<feature type="chain" id="PRO_5045712169" evidence="5">
    <location>
        <begin position="38"/>
        <end position="446"/>
    </location>
</feature>
<sequence>MLLTARLRLAITAAAGALALAAVPAVPGAVLPTTVHAAPPHAAGAPHAGATPMRAFARASASDPVLAAPISTSDCVAQLGRACYSPLQYVSAYDLAPLHRAGITGKGRTIVIVDSYGSPTIQHDLDVYSAYWGLPSSQVEVVKWGQVPAFDPKNADMDGWAGESTLDVEAAHAVAPDAHIVLLETGVSETEGPVGVPEMMSGINHLVDAGHADVVSMSWATSEAEFPGFDVGDYTSLTTLRYAFVNAARHGVTLTASSGDGGGQSTRLDAAWPAGDPLVTAVGGTELHLDDQGVRTAPDSAWSGSGGELSKVFARPGYQGAVRSVVGAHRGTPDVSMAGSPNGALWLYSSFDPANTGWTADGAGTSESSPLFAGVVALADQAAGRRLGVIDNDLYRLYAAHSAGITDVTTGSTGAGGYTAGPGYDQTTGVGTLDAAVLVRALAHGH</sequence>
<gene>
    <name evidence="7" type="ORF">GCM10009760_51510</name>
</gene>
<dbReference type="PANTHER" id="PTHR14218:SF15">
    <property type="entry name" value="TRIPEPTIDYL-PEPTIDASE 1"/>
    <property type="match status" value="1"/>
</dbReference>
<dbReference type="EMBL" id="BAAANT010000038">
    <property type="protein sequence ID" value="GAA2153602.1"/>
    <property type="molecule type" value="Genomic_DNA"/>
</dbReference>
<dbReference type="InterPro" id="IPR023828">
    <property type="entry name" value="Peptidase_S8_Ser-AS"/>
</dbReference>
<evidence type="ECO:0000256" key="1">
    <source>
        <dbReference type="ARBA" id="ARBA00022670"/>
    </source>
</evidence>
<accession>A0ABN3A573</accession>
<evidence type="ECO:0000259" key="6">
    <source>
        <dbReference type="PROSITE" id="PS51695"/>
    </source>
</evidence>
<dbReference type="PROSITE" id="PS00138">
    <property type="entry name" value="SUBTILASE_SER"/>
    <property type="match status" value="1"/>
</dbReference>
<comment type="similarity">
    <text evidence="4">Belongs to the peptidase S8 family.</text>
</comment>
<evidence type="ECO:0000256" key="5">
    <source>
        <dbReference type="SAM" id="SignalP"/>
    </source>
</evidence>
<evidence type="ECO:0000313" key="7">
    <source>
        <dbReference type="EMBL" id="GAA2153602.1"/>
    </source>
</evidence>
<evidence type="ECO:0000256" key="2">
    <source>
        <dbReference type="ARBA" id="ARBA00022801"/>
    </source>
</evidence>
<dbReference type="PANTHER" id="PTHR14218">
    <property type="entry name" value="PROTEASE S8 TRIPEPTIDYL PEPTIDASE I CLN2"/>
    <property type="match status" value="1"/>
</dbReference>
<dbReference type="Gene3D" id="3.40.50.200">
    <property type="entry name" value="Peptidase S8/S53 domain"/>
    <property type="match status" value="1"/>
</dbReference>
<keyword evidence="3" id="KW-0720">Serine protease</keyword>
<feature type="domain" description="Peptidase S53" evidence="6">
    <location>
        <begin position="83"/>
        <end position="445"/>
    </location>
</feature>
<dbReference type="InterPro" id="IPR036852">
    <property type="entry name" value="Peptidase_S8/S53_dom_sf"/>
</dbReference>
<dbReference type="RefSeq" id="WP_344468345.1">
    <property type="nucleotide sequence ID" value="NZ_BAAANT010000038.1"/>
</dbReference>
<reference evidence="7 8" key="1">
    <citation type="journal article" date="2019" name="Int. J. Syst. Evol. Microbiol.">
        <title>The Global Catalogue of Microorganisms (GCM) 10K type strain sequencing project: providing services to taxonomists for standard genome sequencing and annotation.</title>
        <authorList>
            <consortium name="The Broad Institute Genomics Platform"/>
            <consortium name="The Broad Institute Genome Sequencing Center for Infectious Disease"/>
            <person name="Wu L."/>
            <person name="Ma J."/>
        </authorList>
    </citation>
    <scope>NUCLEOTIDE SEQUENCE [LARGE SCALE GENOMIC DNA]</scope>
    <source>
        <strain evidence="7 8">JCM 14560</strain>
    </source>
</reference>
<proteinExistence type="inferred from homology"/>
<dbReference type="InterPro" id="IPR000209">
    <property type="entry name" value="Peptidase_S8/S53_dom"/>
</dbReference>
<dbReference type="InterPro" id="IPR050819">
    <property type="entry name" value="Tripeptidyl-peptidase_I"/>
</dbReference>
<evidence type="ECO:0000313" key="8">
    <source>
        <dbReference type="Proteomes" id="UP001422759"/>
    </source>
</evidence>
<dbReference type="PROSITE" id="PS51695">
    <property type="entry name" value="SEDOLISIN"/>
    <property type="match status" value="1"/>
</dbReference>
<dbReference type="SUPFAM" id="SSF52743">
    <property type="entry name" value="Subtilisin-like"/>
    <property type="match status" value="1"/>
</dbReference>
<dbReference type="Pfam" id="PF00082">
    <property type="entry name" value="Peptidase_S8"/>
    <property type="match status" value="1"/>
</dbReference>
<dbReference type="InterPro" id="IPR030400">
    <property type="entry name" value="Sedolisin_dom"/>
</dbReference>
<keyword evidence="5" id="KW-0732">Signal</keyword>
<keyword evidence="1" id="KW-0645">Protease</keyword>
<dbReference type="CDD" id="cd04056">
    <property type="entry name" value="Peptidases_S53"/>
    <property type="match status" value="1"/>
</dbReference>
<evidence type="ECO:0000256" key="4">
    <source>
        <dbReference type="PROSITE-ProRule" id="PRU01240"/>
    </source>
</evidence>